<dbReference type="EMBL" id="VOGB01000004">
    <property type="protein sequence ID" value="MQM72909.1"/>
    <property type="molecule type" value="Genomic_DNA"/>
</dbReference>
<comment type="caution">
    <text evidence="3">The sequence shown here is derived from an EMBL/GenBank/DDBJ whole genome shotgun (WGS) entry which is preliminary data.</text>
</comment>
<gene>
    <name evidence="3" type="ORF">FRC53_05715</name>
</gene>
<dbReference type="Pfam" id="PF02481">
    <property type="entry name" value="DNA_processg_A"/>
    <property type="match status" value="1"/>
</dbReference>
<dbReference type="Gene3D" id="3.40.50.450">
    <property type="match status" value="1"/>
</dbReference>
<accession>A0A6L5GRN4</accession>
<dbReference type="PANTHER" id="PTHR43022">
    <property type="entry name" value="PROTEIN SMF"/>
    <property type="match status" value="1"/>
</dbReference>
<evidence type="ECO:0000256" key="1">
    <source>
        <dbReference type="ARBA" id="ARBA00006525"/>
    </source>
</evidence>
<dbReference type="InterPro" id="IPR057666">
    <property type="entry name" value="DrpA_SLOG"/>
</dbReference>
<protein>
    <submittedName>
        <fullName evidence="3">DNA-processing protein DprA</fullName>
    </submittedName>
</protein>
<feature type="domain" description="Smf/DprA SLOG" evidence="2">
    <location>
        <begin position="88"/>
        <end position="282"/>
    </location>
</feature>
<organism evidence="3 4">
    <name type="scientific">Candidatus Pseudoramibacter fermentans</name>
    <dbReference type="NCBI Taxonomy" id="2594427"/>
    <lineage>
        <taxon>Bacteria</taxon>
        <taxon>Bacillati</taxon>
        <taxon>Bacillota</taxon>
        <taxon>Clostridia</taxon>
        <taxon>Eubacteriales</taxon>
        <taxon>Eubacteriaceae</taxon>
        <taxon>Pseudoramibacter</taxon>
    </lineage>
</organism>
<dbReference type="SUPFAM" id="SSF102405">
    <property type="entry name" value="MCP/YpsA-like"/>
    <property type="match status" value="1"/>
</dbReference>
<evidence type="ECO:0000313" key="4">
    <source>
        <dbReference type="Proteomes" id="UP000473648"/>
    </source>
</evidence>
<proteinExistence type="inferred from homology"/>
<dbReference type="InterPro" id="IPR003488">
    <property type="entry name" value="DprA"/>
</dbReference>
<evidence type="ECO:0000259" key="2">
    <source>
        <dbReference type="Pfam" id="PF02481"/>
    </source>
</evidence>
<reference evidence="3" key="1">
    <citation type="journal article" date="2020" name="Appl. Environ. Microbiol.">
        <title>Medium-Chain Fatty Acid Synthesis by 'Candidatus Weimeria bifida' gen. nov., sp. nov., and 'Candidatus Pseudoramibacter fermentans' sp. nov.</title>
        <authorList>
            <person name="Scarborough M.J."/>
            <person name="Myers K.S."/>
            <person name="Donohue T.J."/>
            <person name="Noguera D.R."/>
        </authorList>
    </citation>
    <scope>NUCLEOTIDE SEQUENCE</scope>
    <source>
        <strain evidence="3">EUB1.1</strain>
    </source>
</reference>
<dbReference type="Proteomes" id="UP000473648">
    <property type="component" value="Unassembled WGS sequence"/>
</dbReference>
<name>A0A6L5GRN4_9FIRM</name>
<sequence length="313" mass="35572">MNNLEIGLLAISCLKGFGQQRLNRLVKTANKHIQQHQFLNHELNYFDLIQIGIESNQFTGMLPISFFMEGYRKAEKIVEQCEKENVSIITPFSKLFPRRLKMNNYFEKDMGEYPVILYYLGDLSVLNQKKCAAVIGTRHPTEIGYQSNMEIAEKLAEKNVTIVSGLAIGCDQAAHLGCLNVGGKTAAFLPSPVNEVLPISNRKLAERIVEAGGCLLSEYPPSDKDFLVQNYCYVQRDRLQAMASDAVITSEFDRNSGTVHTLRYAQKYHKPIYALKEIAQSEQFALDFLHNEKIDIQLFSEPKQLENELEKIK</sequence>
<comment type="similarity">
    <text evidence="1">Belongs to the DprA/Smf family.</text>
</comment>
<dbReference type="GO" id="GO:0009294">
    <property type="term" value="P:DNA-mediated transformation"/>
    <property type="evidence" value="ECO:0007669"/>
    <property type="project" value="InterPro"/>
</dbReference>
<dbReference type="AlphaFoldDB" id="A0A6L5GRN4"/>
<dbReference type="PANTHER" id="PTHR43022:SF1">
    <property type="entry name" value="PROTEIN SMF"/>
    <property type="match status" value="1"/>
</dbReference>
<keyword evidence="4" id="KW-1185">Reference proteome</keyword>
<evidence type="ECO:0000313" key="3">
    <source>
        <dbReference type="EMBL" id="MQM72909.1"/>
    </source>
</evidence>